<dbReference type="InterPro" id="IPR010982">
    <property type="entry name" value="Lambda_DNA-bd_dom_sf"/>
</dbReference>
<dbReference type="InterPro" id="IPR001387">
    <property type="entry name" value="Cro/C1-type_HTH"/>
</dbReference>
<evidence type="ECO:0000313" key="2">
    <source>
        <dbReference type="EMBL" id="QHU23130.1"/>
    </source>
</evidence>
<organism evidence="2">
    <name type="scientific">viral metagenome</name>
    <dbReference type="NCBI Taxonomy" id="1070528"/>
    <lineage>
        <taxon>unclassified sequences</taxon>
        <taxon>metagenomes</taxon>
        <taxon>organismal metagenomes</taxon>
    </lineage>
</organism>
<protein>
    <recommendedName>
        <fullName evidence="1">HTH cro/C1-type domain-containing protein</fullName>
    </recommendedName>
</protein>
<dbReference type="Gene3D" id="1.10.260.40">
    <property type="entry name" value="lambda repressor-like DNA-binding domains"/>
    <property type="match status" value="1"/>
</dbReference>
<reference evidence="2" key="1">
    <citation type="journal article" date="2020" name="Nature">
        <title>Giant virus diversity and host interactions through global metagenomics.</title>
        <authorList>
            <person name="Schulz F."/>
            <person name="Roux S."/>
            <person name="Paez-Espino D."/>
            <person name="Jungbluth S."/>
            <person name="Walsh D.A."/>
            <person name="Denef V.J."/>
            <person name="McMahon K.D."/>
            <person name="Konstantinidis K.T."/>
            <person name="Eloe-Fadrosh E.A."/>
            <person name="Kyrpides N.C."/>
            <person name="Woyke T."/>
        </authorList>
    </citation>
    <scope>NUCLEOTIDE SEQUENCE</scope>
    <source>
        <strain evidence="2">GVMAG-S-ERX555907-63</strain>
    </source>
</reference>
<proteinExistence type="predicted"/>
<dbReference type="CDD" id="cd00093">
    <property type="entry name" value="HTH_XRE"/>
    <property type="match status" value="1"/>
</dbReference>
<feature type="domain" description="HTH cro/C1-type" evidence="1">
    <location>
        <begin position="45"/>
        <end position="90"/>
    </location>
</feature>
<sequence>MPKDWDPHYEDEQDWEPVVFKRNPNSKKSQNNNIETPFHSRLCVARSKAGYTAHELSQKLHMRIKDYQRIENGEQLPSFDLLAKLRKIINLQ</sequence>
<dbReference type="Pfam" id="PF01381">
    <property type="entry name" value="HTH_3"/>
    <property type="match status" value="1"/>
</dbReference>
<dbReference type="SUPFAM" id="SSF47413">
    <property type="entry name" value="lambda repressor-like DNA-binding domains"/>
    <property type="match status" value="1"/>
</dbReference>
<evidence type="ECO:0000259" key="1">
    <source>
        <dbReference type="PROSITE" id="PS50943"/>
    </source>
</evidence>
<dbReference type="AlphaFoldDB" id="A0A6C0L2R1"/>
<dbReference type="GO" id="GO:0003677">
    <property type="term" value="F:DNA binding"/>
    <property type="evidence" value="ECO:0007669"/>
    <property type="project" value="InterPro"/>
</dbReference>
<dbReference type="EMBL" id="MN741024">
    <property type="protein sequence ID" value="QHU23130.1"/>
    <property type="molecule type" value="Genomic_DNA"/>
</dbReference>
<accession>A0A6C0L2R1</accession>
<name>A0A6C0L2R1_9ZZZZ</name>
<dbReference type="PROSITE" id="PS50943">
    <property type="entry name" value="HTH_CROC1"/>
    <property type="match status" value="1"/>
</dbReference>